<dbReference type="KEGG" id="vde:111246705"/>
<name>A0A7M7M680_VARDE</name>
<dbReference type="EnsemblMetazoa" id="XM_022796741">
    <property type="protein sequence ID" value="XP_022652476"/>
    <property type="gene ID" value="LOC111246705"/>
</dbReference>
<dbReference type="AlphaFoldDB" id="A0A7M7M680"/>
<dbReference type="RefSeq" id="XP_022652475.1">
    <property type="nucleotide sequence ID" value="XM_022796740.1"/>
</dbReference>
<reference evidence="3" key="1">
    <citation type="submission" date="2021-01" db="UniProtKB">
        <authorList>
            <consortium name="EnsemblMetazoa"/>
        </authorList>
    </citation>
    <scope>IDENTIFICATION</scope>
</reference>
<keyword evidence="2" id="KW-0732">Signal</keyword>
<sequence length="445" mass="48027">MRLWQTSLAFVMLGVLNAALEYGMSCVVGMNLNDPEETERNYLYSEETRVFHIPSQEEAKMMSDDERRRNAKNLFLEEREIHSEVAGSDDPYNGDLFNKRHAVEDIVVASSTTPEANKEEEEGSQGSDFLNAGSNAELPWGNLQHANLNNTGLHSSISGPPGNRSEALERSSTPVTFFSAGLKVASPSATGNGPSIGNPPVGISSGNVNFLISSATSKPKVFASTNQQSNQKRQNQGTFVFSDTPEVTGSLADSGNNEDGGDSNSQTKPGGNEGSPIDEDECKDQTAEETTTISSTNKNGQKLPHNEDGASCRKVGSCEPTSHSADLSDHLAEKDKRDSKIADAGPENKTSLWNYHLRPGHESGGCHFVRGNCVHLIQNNRIFGPFSISVPDAQLGSLRKDVVVTINGQKIPGTLYGPLKAKLRLQDAPDPILPDDISDKFLINN</sequence>
<feature type="chain" id="PRO_5033597170" evidence="2">
    <location>
        <begin position="19"/>
        <end position="445"/>
    </location>
</feature>
<feature type="region of interest" description="Disordered" evidence="1">
    <location>
        <begin position="110"/>
        <end position="171"/>
    </location>
</feature>
<feature type="compositionally biased region" description="Basic and acidic residues" evidence="1">
    <location>
        <begin position="326"/>
        <end position="341"/>
    </location>
</feature>
<dbReference type="GeneID" id="111246705"/>
<accession>A0A7M7M680</accession>
<feature type="compositionally biased region" description="Polar residues" evidence="1">
    <location>
        <begin position="144"/>
        <end position="158"/>
    </location>
</feature>
<dbReference type="InParanoid" id="A0A7M7M680"/>
<feature type="compositionally biased region" description="Polar residues" evidence="1">
    <location>
        <begin position="288"/>
        <end position="300"/>
    </location>
</feature>
<dbReference type="OrthoDB" id="10675278at2759"/>
<organism evidence="3 4">
    <name type="scientific">Varroa destructor</name>
    <name type="common">Honeybee mite</name>
    <dbReference type="NCBI Taxonomy" id="109461"/>
    <lineage>
        <taxon>Eukaryota</taxon>
        <taxon>Metazoa</taxon>
        <taxon>Ecdysozoa</taxon>
        <taxon>Arthropoda</taxon>
        <taxon>Chelicerata</taxon>
        <taxon>Arachnida</taxon>
        <taxon>Acari</taxon>
        <taxon>Parasitiformes</taxon>
        <taxon>Mesostigmata</taxon>
        <taxon>Gamasina</taxon>
        <taxon>Dermanyssoidea</taxon>
        <taxon>Varroidae</taxon>
        <taxon>Varroa</taxon>
    </lineage>
</organism>
<feature type="signal peptide" evidence="2">
    <location>
        <begin position="1"/>
        <end position="18"/>
    </location>
</feature>
<keyword evidence="4" id="KW-1185">Reference proteome</keyword>
<feature type="region of interest" description="Disordered" evidence="1">
    <location>
        <begin position="221"/>
        <end position="347"/>
    </location>
</feature>
<proteinExistence type="predicted"/>
<dbReference type="RefSeq" id="XP_022652476.1">
    <property type="nucleotide sequence ID" value="XM_022796741.1"/>
</dbReference>
<feature type="compositionally biased region" description="Polar residues" evidence="1">
    <location>
        <begin position="221"/>
        <end position="269"/>
    </location>
</feature>
<evidence type="ECO:0000256" key="1">
    <source>
        <dbReference type="SAM" id="MobiDB-lite"/>
    </source>
</evidence>
<evidence type="ECO:0000313" key="4">
    <source>
        <dbReference type="Proteomes" id="UP000594260"/>
    </source>
</evidence>
<dbReference type="Proteomes" id="UP000594260">
    <property type="component" value="Unplaced"/>
</dbReference>
<dbReference type="EnsemblMetazoa" id="XM_022796740">
    <property type="protein sequence ID" value="XP_022652475"/>
    <property type="gene ID" value="LOC111246705"/>
</dbReference>
<evidence type="ECO:0000256" key="2">
    <source>
        <dbReference type="SAM" id="SignalP"/>
    </source>
</evidence>
<protein>
    <submittedName>
        <fullName evidence="3">Uncharacterized protein</fullName>
    </submittedName>
</protein>
<evidence type="ECO:0000313" key="3">
    <source>
        <dbReference type="EnsemblMetazoa" id="XP_022652475"/>
    </source>
</evidence>
<feature type="compositionally biased region" description="Polar residues" evidence="1">
    <location>
        <begin position="124"/>
        <end position="134"/>
    </location>
</feature>